<organism evidence="2 3">
    <name type="scientific">Salinimicrobium catena</name>
    <dbReference type="NCBI Taxonomy" id="390640"/>
    <lineage>
        <taxon>Bacteria</taxon>
        <taxon>Pseudomonadati</taxon>
        <taxon>Bacteroidota</taxon>
        <taxon>Flavobacteriia</taxon>
        <taxon>Flavobacteriales</taxon>
        <taxon>Flavobacteriaceae</taxon>
        <taxon>Salinimicrobium</taxon>
    </lineage>
</organism>
<keyword evidence="3" id="KW-1185">Reference proteome</keyword>
<evidence type="ECO:0000313" key="3">
    <source>
        <dbReference type="Proteomes" id="UP000199448"/>
    </source>
</evidence>
<accession>A0A1H5MVW2</accession>
<evidence type="ECO:0000313" key="2">
    <source>
        <dbReference type="EMBL" id="SEE93499.1"/>
    </source>
</evidence>
<feature type="region of interest" description="Disordered" evidence="1">
    <location>
        <begin position="50"/>
        <end position="80"/>
    </location>
</feature>
<feature type="compositionally biased region" description="Basic and acidic residues" evidence="1">
    <location>
        <begin position="70"/>
        <end position="80"/>
    </location>
</feature>
<reference evidence="2 3" key="1">
    <citation type="submission" date="2016-10" db="EMBL/GenBank/DDBJ databases">
        <authorList>
            <person name="de Groot N.N."/>
        </authorList>
    </citation>
    <scope>NUCLEOTIDE SEQUENCE [LARGE SCALE GENOMIC DNA]</scope>
    <source>
        <strain evidence="2 3">DSM 23553</strain>
    </source>
</reference>
<name>A0A1H5MVW2_9FLAO</name>
<dbReference type="EMBL" id="FNUG01000003">
    <property type="protein sequence ID" value="SEE93499.1"/>
    <property type="molecule type" value="Genomic_DNA"/>
</dbReference>
<protein>
    <submittedName>
        <fullName evidence="2">Uncharacterized protein</fullName>
    </submittedName>
</protein>
<evidence type="ECO:0000256" key="1">
    <source>
        <dbReference type="SAM" id="MobiDB-lite"/>
    </source>
</evidence>
<dbReference type="STRING" id="390640.SAMN04488034_103147"/>
<feature type="compositionally biased region" description="Polar residues" evidence="1">
    <location>
        <begin position="60"/>
        <end position="69"/>
    </location>
</feature>
<proteinExistence type="predicted"/>
<dbReference type="AlphaFoldDB" id="A0A1H5MVW2"/>
<sequence length="80" mass="9245">MHKRLCFYPTILRTLNFYMDKVFILLISFLISRGETDSCLPEPQEKCATSVELETTTTTSKKNPVAVQTSKEKYNSRLTH</sequence>
<dbReference type="Proteomes" id="UP000199448">
    <property type="component" value="Unassembled WGS sequence"/>
</dbReference>
<gene>
    <name evidence="2" type="ORF">SAMN04488034_103147</name>
</gene>